<dbReference type="Gene3D" id="6.10.140.1090">
    <property type="match status" value="1"/>
</dbReference>
<evidence type="ECO:0000256" key="2">
    <source>
        <dbReference type="SAM" id="MobiDB-lite"/>
    </source>
</evidence>
<reference evidence="3" key="1">
    <citation type="submission" date="2020-04" db="EMBL/GenBank/DDBJ databases">
        <authorList>
            <person name="Alioto T."/>
            <person name="Alioto T."/>
            <person name="Gomez Garrido J."/>
        </authorList>
    </citation>
    <scope>NUCLEOTIDE SEQUENCE</scope>
    <source>
        <strain evidence="3">A484AB</strain>
    </source>
</reference>
<dbReference type="AlphaFoldDB" id="A0A6S7HLJ3"/>
<evidence type="ECO:0000256" key="1">
    <source>
        <dbReference type="SAM" id="Coils"/>
    </source>
</evidence>
<feature type="compositionally biased region" description="Polar residues" evidence="2">
    <location>
        <begin position="1"/>
        <end position="30"/>
    </location>
</feature>
<accession>A0A6S7HLJ3</accession>
<sequence length="227" mass="26911">MSKQQAPKRSTQNISISAQNTPKITKNVKTPKTPVMKESSEDTKLDEIYDMIKTMMMKLETLDKIEQRMKTVENNVMEVKKSIEFAHAEIIDLKDETHKNKKRLNEAQARIDNLEETNRKLRDSVIDLKARSMRDNLLFFNIPEEENEDTTQMIHKLLEEKLEIQDATHSIKIDRSHRLGKQHHNQREIEETRRKLYSEMRKAKLAKKRARLVRDRLFIDGVEFKQN</sequence>
<organism evidence="3 4">
    <name type="scientific">Paramuricea clavata</name>
    <name type="common">Red gorgonian</name>
    <name type="synonym">Violescent sea-whip</name>
    <dbReference type="NCBI Taxonomy" id="317549"/>
    <lineage>
        <taxon>Eukaryota</taxon>
        <taxon>Metazoa</taxon>
        <taxon>Cnidaria</taxon>
        <taxon>Anthozoa</taxon>
        <taxon>Octocorallia</taxon>
        <taxon>Malacalcyonacea</taxon>
        <taxon>Plexauridae</taxon>
        <taxon>Paramuricea</taxon>
    </lineage>
</organism>
<gene>
    <name evidence="3" type="ORF">PACLA_8A013420</name>
</gene>
<protein>
    <submittedName>
        <fullName evidence="3">Uncharacterized protein</fullName>
    </submittedName>
</protein>
<evidence type="ECO:0000313" key="4">
    <source>
        <dbReference type="Proteomes" id="UP001152795"/>
    </source>
</evidence>
<name>A0A6S7HLJ3_PARCT</name>
<keyword evidence="4" id="KW-1185">Reference proteome</keyword>
<feature type="coiled-coil region" evidence="1">
    <location>
        <begin position="55"/>
        <end position="131"/>
    </location>
</feature>
<keyword evidence="1" id="KW-0175">Coiled coil</keyword>
<proteinExistence type="predicted"/>
<dbReference type="OrthoDB" id="8121249at2759"/>
<dbReference type="EMBL" id="CACRXK020002682">
    <property type="protein sequence ID" value="CAB3995537.1"/>
    <property type="molecule type" value="Genomic_DNA"/>
</dbReference>
<evidence type="ECO:0000313" key="3">
    <source>
        <dbReference type="EMBL" id="CAB3995537.1"/>
    </source>
</evidence>
<dbReference type="Proteomes" id="UP001152795">
    <property type="component" value="Unassembled WGS sequence"/>
</dbReference>
<feature type="region of interest" description="Disordered" evidence="2">
    <location>
        <begin position="1"/>
        <end position="39"/>
    </location>
</feature>
<dbReference type="Gene3D" id="3.30.70.1820">
    <property type="entry name" value="L1 transposable element, RRM domain"/>
    <property type="match status" value="1"/>
</dbReference>
<comment type="caution">
    <text evidence="3">The sequence shown here is derived from an EMBL/GenBank/DDBJ whole genome shotgun (WGS) entry which is preliminary data.</text>
</comment>